<protein>
    <recommendedName>
        <fullName evidence="2">Amidohydrolase-related domain-containing protein</fullName>
    </recommendedName>
</protein>
<evidence type="ECO:0000256" key="1">
    <source>
        <dbReference type="ARBA" id="ARBA00023239"/>
    </source>
</evidence>
<accession>A0A484HE33</accession>
<dbReference type="PANTHER" id="PTHR21240:SF28">
    <property type="entry name" value="ISO-OROTATE DECARBOXYLASE (EUROFUNG)"/>
    <property type="match status" value="1"/>
</dbReference>
<reference evidence="3" key="1">
    <citation type="submission" date="2019-01" db="EMBL/GenBank/DDBJ databases">
        <authorList>
            <consortium name="Genoscope - CEA"/>
            <person name="William W."/>
        </authorList>
    </citation>
    <scope>NUCLEOTIDE SEQUENCE</scope>
    <source>
        <strain evidence="3">CR-1</strain>
    </source>
</reference>
<gene>
    <name evidence="3" type="ORF">EPICR_10266</name>
</gene>
<dbReference type="InterPro" id="IPR032465">
    <property type="entry name" value="ACMSD"/>
</dbReference>
<feature type="domain" description="Amidohydrolase-related" evidence="2">
    <location>
        <begin position="122"/>
        <end position="346"/>
    </location>
</feature>
<evidence type="ECO:0000259" key="2">
    <source>
        <dbReference type="Pfam" id="PF04909"/>
    </source>
</evidence>
<evidence type="ECO:0000313" key="3">
    <source>
        <dbReference type="EMBL" id="VEN72767.1"/>
    </source>
</evidence>
<dbReference type="GO" id="GO:0019748">
    <property type="term" value="P:secondary metabolic process"/>
    <property type="evidence" value="ECO:0007669"/>
    <property type="project" value="TreeGrafter"/>
</dbReference>
<dbReference type="AlphaFoldDB" id="A0A484HE33"/>
<dbReference type="InterPro" id="IPR032466">
    <property type="entry name" value="Metal_Hydrolase"/>
</dbReference>
<dbReference type="InterPro" id="IPR006680">
    <property type="entry name" value="Amidohydro-rel"/>
</dbReference>
<dbReference type="PANTHER" id="PTHR21240">
    <property type="entry name" value="2-AMINO-3-CARBOXYLMUCONATE-6-SEMIALDEHYDE DECARBOXYLASE"/>
    <property type="match status" value="1"/>
</dbReference>
<keyword evidence="1" id="KW-0456">Lyase</keyword>
<dbReference type="GO" id="GO:0005737">
    <property type="term" value="C:cytoplasm"/>
    <property type="evidence" value="ECO:0007669"/>
    <property type="project" value="TreeGrafter"/>
</dbReference>
<proteinExistence type="predicted"/>
<dbReference type="Gene3D" id="3.20.20.140">
    <property type="entry name" value="Metal-dependent hydrolases"/>
    <property type="match status" value="1"/>
</dbReference>
<dbReference type="EMBL" id="CAACVI010000001">
    <property type="protein sequence ID" value="VEN72767.1"/>
    <property type="molecule type" value="Genomic_DNA"/>
</dbReference>
<name>A0A484HE33_9BACT</name>
<dbReference type="Pfam" id="PF04909">
    <property type="entry name" value="Amidohydro_2"/>
    <property type="match status" value="1"/>
</dbReference>
<sequence>MAEKTIYNCHSHLFTHENIPNRYFPLFLVPALRMAPFRFVLRGVMKAIVPWTKNDKAHRYAAFIQAAYRKTQEGNLKRLMGYYPEGTRFIVLPMDMAYMGAGKVKEDIEAQHAELAGLSKDEKYSHILIPFAHIEPRRPHALRRLRSLVENHHFKGVKIYPTLGYGPDHEILMEEIYPYMVEKNIPLLAHCSTGSVNSKDMSRHDAHALADPDHYRKVMDAFPELRVCLGHFGGIGEWRRRLNEPRNPDKPTWLKKILELIRSGDYPNLYTDISYTIFNFQENAPFLKILLEERAVLEKTLFGSDFYTVESQKYSEKRLSTGLRFALGEDIFWKIANENPKRYLGLAQK</sequence>
<dbReference type="SUPFAM" id="SSF51556">
    <property type="entry name" value="Metallo-dependent hydrolases"/>
    <property type="match status" value="1"/>
</dbReference>
<organism evidence="3">
    <name type="scientific">uncultured Desulfobacteraceae bacterium</name>
    <dbReference type="NCBI Taxonomy" id="218296"/>
    <lineage>
        <taxon>Bacteria</taxon>
        <taxon>Pseudomonadati</taxon>
        <taxon>Thermodesulfobacteriota</taxon>
        <taxon>Desulfobacteria</taxon>
        <taxon>Desulfobacterales</taxon>
        <taxon>Desulfobacteraceae</taxon>
        <taxon>environmental samples</taxon>
    </lineage>
</organism>
<dbReference type="GO" id="GO:0016831">
    <property type="term" value="F:carboxy-lyase activity"/>
    <property type="evidence" value="ECO:0007669"/>
    <property type="project" value="InterPro"/>
</dbReference>
<dbReference type="GO" id="GO:0016787">
    <property type="term" value="F:hydrolase activity"/>
    <property type="evidence" value="ECO:0007669"/>
    <property type="project" value="InterPro"/>
</dbReference>